<keyword evidence="3" id="KW-1185">Reference proteome</keyword>
<protein>
    <submittedName>
        <fullName evidence="2">DUF1439 domain-containing protein</fullName>
    </submittedName>
</protein>
<proteinExistence type="predicted"/>
<dbReference type="EMBL" id="JAGDFX010000002">
    <property type="protein sequence ID" value="MBO1518520.1"/>
    <property type="molecule type" value="Genomic_DNA"/>
</dbReference>
<keyword evidence="1" id="KW-0732">Signal</keyword>
<evidence type="ECO:0000256" key="1">
    <source>
        <dbReference type="SAM" id="SignalP"/>
    </source>
</evidence>
<reference evidence="2 3" key="1">
    <citation type="submission" date="2021-03" db="EMBL/GenBank/DDBJ databases">
        <title>Oceanisphaera sp. nov., isolated from the intestine.</title>
        <authorList>
            <person name="Zhao L.-H."/>
            <person name="Shi L.-F."/>
        </authorList>
    </citation>
    <scope>NUCLEOTIDE SEQUENCE [LARGE SCALE GENOMIC DNA]</scope>
    <source>
        <strain evidence="2 3">DM8</strain>
    </source>
</reference>
<sequence length="181" mass="20360">MKVILLFMMLSVSAWAGAQTLTLTERQLNTELNQQLGKSFPVNLGPWLSAAIKMQDMQIMLGRQSPDKASVMGDAFIEFNQGQQQYHWHISGNFSARPRYDNEAGALFLDEFDLISYRLNQDESAPQARFILPILLQGLTGYLSKYPVYTLDEQVPLQRQIKESVVSLAISPGKISLHGIN</sequence>
<dbReference type="Pfam" id="PF07273">
    <property type="entry name" value="DUF1439"/>
    <property type="match status" value="1"/>
</dbReference>
<feature type="signal peptide" evidence="1">
    <location>
        <begin position="1"/>
        <end position="18"/>
    </location>
</feature>
<dbReference type="InterPro" id="IPR010835">
    <property type="entry name" value="DUF1439"/>
</dbReference>
<evidence type="ECO:0000313" key="3">
    <source>
        <dbReference type="Proteomes" id="UP000664882"/>
    </source>
</evidence>
<name>A0ABS3NE01_9GAMM</name>
<accession>A0ABS3NE01</accession>
<dbReference type="Proteomes" id="UP000664882">
    <property type="component" value="Unassembled WGS sequence"/>
</dbReference>
<gene>
    <name evidence="2" type="ORF">J3U76_02520</name>
</gene>
<dbReference type="Gene3D" id="3.15.10.40">
    <property type="entry name" value="Uncharacterised protein PF07273, DUF1439"/>
    <property type="match status" value="1"/>
</dbReference>
<comment type="caution">
    <text evidence="2">The sequence shown here is derived from an EMBL/GenBank/DDBJ whole genome shotgun (WGS) entry which is preliminary data.</text>
</comment>
<feature type="chain" id="PRO_5047526381" evidence="1">
    <location>
        <begin position="19"/>
        <end position="181"/>
    </location>
</feature>
<organism evidence="2 3">
    <name type="scientific">Oceanisphaera pacifica</name>
    <dbReference type="NCBI Taxonomy" id="2818389"/>
    <lineage>
        <taxon>Bacteria</taxon>
        <taxon>Pseudomonadati</taxon>
        <taxon>Pseudomonadota</taxon>
        <taxon>Gammaproteobacteria</taxon>
        <taxon>Aeromonadales</taxon>
        <taxon>Aeromonadaceae</taxon>
        <taxon>Oceanisphaera</taxon>
    </lineage>
</organism>
<evidence type="ECO:0000313" key="2">
    <source>
        <dbReference type="EMBL" id="MBO1518520.1"/>
    </source>
</evidence>
<dbReference type="RefSeq" id="WP_208004095.1">
    <property type="nucleotide sequence ID" value="NZ_JAGDFX010000002.1"/>
</dbReference>